<dbReference type="KEGG" id="vg:10326724"/>
<dbReference type="EMBL" id="GU071095">
    <property type="protein sequence ID" value="ADO97434.1"/>
    <property type="molecule type" value="Genomic_DNA"/>
</dbReference>
<protein>
    <submittedName>
        <fullName evidence="1">Uncharacterized protein</fullName>
    </submittedName>
</protein>
<name>E3SIY6_9CAUD</name>
<proteinExistence type="predicted"/>
<evidence type="ECO:0000313" key="1">
    <source>
        <dbReference type="EMBL" id="ADO97434.1"/>
    </source>
</evidence>
<sequence>MSSRIWNILGLLLRCKSLSLAMFRTCAVRMSHSVLMLRKQVMKSGAILGFASVTKKLALFEVLNYDDERRHLCQEFSEKNSPRTLAVYSTIRDFS</sequence>
<reference evidence="1 2" key="1">
    <citation type="journal article" date="2010" name="Environ. Microbiol.">
        <title>Genomic analysis of oceanic cyanobacterial myoviruses compared with T4-like myoviruses from diverse hosts and environments.</title>
        <authorList>
            <person name="Sullivan M.B."/>
            <person name="Huang K.H."/>
            <person name="Ignacio-Espinoza J.C."/>
            <person name="Berlin A.M."/>
            <person name="Kelly L."/>
            <person name="Weigele P.R."/>
            <person name="DeFrancesco A.S."/>
            <person name="Kern S.E."/>
            <person name="Thompson L.R."/>
            <person name="Young S."/>
            <person name="Yandava C."/>
            <person name="Fu R."/>
            <person name="Krastins B."/>
            <person name="Chase M."/>
            <person name="Sarracino D."/>
            <person name="Osburne M.S."/>
            <person name="Henn M.R."/>
            <person name="Chisholm S.W."/>
        </authorList>
    </citation>
    <scope>NUCLEOTIDE SEQUENCE [LARGE SCALE GENOMIC DNA]</scope>
    <source>
        <strain evidence="1">8017-1</strain>
    </source>
</reference>
<keyword evidence="2" id="KW-1185">Reference proteome</keyword>
<organism evidence="1 2">
    <name type="scientific">Synechococcus phage S-SM2</name>
    <dbReference type="NCBI Taxonomy" id="444860"/>
    <lineage>
        <taxon>Viruses</taxon>
        <taxon>Duplodnaviria</taxon>
        <taxon>Heunggongvirae</taxon>
        <taxon>Uroviricota</taxon>
        <taxon>Caudoviricetes</taxon>
        <taxon>Pantevenvirales</taxon>
        <taxon>Kyanoviridae</taxon>
        <taxon>Nilusvirus</taxon>
        <taxon>Nilusvirus ssm2</taxon>
    </lineage>
</organism>
<accession>E3SIY6</accession>
<dbReference type="RefSeq" id="YP_004322248.1">
    <property type="nucleotide sequence ID" value="NC_015279.1"/>
</dbReference>
<evidence type="ECO:0000313" key="2">
    <source>
        <dbReference type="Proteomes" id="UP000006524"/>
    </source>
</evidence>
<dbReference type="Proteomes" id="UP000006524">
    <property type="component" value="Segment"/>
</dbReference>
<gene>
    <name evidence="1" type="ORF">SSM2_092</name>
</gene>
<dbReference type="GeneID" id="10326724"/>